<dbReference type="Gene3D" id="1.10.287.1060">
    <property type="entry name" value="ESAT-6-like"/>
    <property type="match status" value="1"/>
</dbReference>
<comment type="caution">
    <text evidence="5">The sequence shown here is derived from an EMBL/GenBank/DDBJ whole genome shotgun (WGS) entry which is preliminary data.</text>
</comment>
<evidence type="ECO:0000256" key="3">
    <source>
        <dbReference type="ARBA" id="ARBA00022753"/>
    </source>
</evidence>
<evidence type="ECO:0000256" key="1">
    <source>
        <dbReference type="ARBA" id="ARBA00004177"/>
    </source>
</evidence>
<dbReference type="FunCoup" id="A0A2R5GKS9">
    <property type="interactions" value="289"/>
</dbReference>
<evidence type="ECO:0000313" key="6">
    <source>
        <dbReference type="Proteomes" id="UP000241890"/>
    </source>
</evidence>
<keyword evidence="3" id="KW-0967">Endosome</keyword>
<feature type="region of interest" description="Disordered" evidence="4">
    <location>
        <begin position="176"/>
        <end position="208"/>
    </location>
</feature>
<dbReference type="OrthoDB" id="5592979at2759"/>
<dbReference type="GO" id="GO:0032511">
    <property type="term" value="P:late endosome to vacuole transport via multivesicular body sorting pathway"/>
    <property type="evidence" value="ECO:0007669"/>
    <property type="project" value="TreeGrafter"/>
</dbReference>
<sequence length="227" mass="24591">MGNDKSKAARGPAPAKQPTVSRTVDQAAQMKQTVQRLEARRDFLDKKADQELKLAKLKNKKGDKKGALAHLKRKKMYEKEVVKINNGVMNLEQQILTLESSSVTVDIVQAMKTGRNAMQSVQASVNPDDVAELQDDIAELQQQQDEIDDVIGAPMGFQDDGELEDELAELEAAGLEEELDELPSVPVGRTKKPAAADLSSLPAAPTSAVSLDDDDAALKELEAEMAA</sequence>
<dbReference type="GO" id="GO:0000815">
    <property type="term" value="C:ESCRT III complex"/>
    <property type="evidence" value="ECO:0007669"/>
    <property type="project" value="TreeGrafter"/>
</dbReference>
<proteinExistence type="inferred from homology"/>
<dbReference type="PANTHER" id="PTHR22761">
    <property type="entry name" value="CHARGED MULTIVESICULAR BODY PROTEIN"/>
    <property type="match status" value="1"/>
</dbReference>
<keyword evidence="6" id="KW-1185">Reference proteome</keyword>
<dbReference type="InParanoid" id="A0A2R5GKS9"/>
<dbReference type="Proteomes" id="UP000241890">
    <property type="component" value="Unassembled WGS sequence"/>
</dbReference>
<organism evidence="5 6">
    <name type="scientific">Hondaea fermentalgiana</name>
    <dbReference type="NCBI Taxonomy" id="2315210"/>
    <lineage>
        <taxon>Eukaryota</taxon>
        <taxon>Sar</taxon>
        <taxon>Stramenopiles</taxon>
        <taxon>Bigyra</taxon>
        <taxon>Labyrinthulomycetes</taxon>
        <taxon>Thraustochytrida</taxon>
        <taxon>Thraustochytriidae</taxon>
        <taxon>Hondaea</taxon>
    </lineage>
</organism>
<dbReference type="InterPro" id="IPR005024">
    <property type="entry name" value="Snf7_fam"/>
</dbReference>
<feature type="compositionally biased region" description="Low complexity" evidence="4">
    <location>
        <begin position="193"/>
        <end position="208"/>
    </location>
</feature>
<dbReference type="PANTHER" id="PTHR22761:SF10">
    <property type="entry name" value="GH13992P"/>
    <property type="match status" value="1"/>
</dbReference>
<dbReference type="GO" id="GO:0005771">
    <property type="term" value="C:multivesicular body"/>
    <property type="evidence" value="ECO:0007669"/>
    <property type="project" value="TreeGrafter"/>
</dbReference>
<comment type="similarity">
    <text evidence="2">Belongs to the SNF7 family.</text>
</comment>
<accession>A0A2R5GKS9</accession>
<dbReference type="EMBL" id="BEYU01000085">
    <property type="protein sequence ID" value="GBG30919.1"/>
    <property type="molecule type" value="Genomic_DNA"/>
</dbReference>
<feature type="region of interest" description="Disordered" evidence="4">
    <location>
        <begin position="1"/>
        <end position="25"/>
    </location>
</feature>
<dbReference type="GO" id="GO:0006900">
    <property type="term" value="P:vesicle budding from membrane"/>
    <property type="evidence" value="ECO:0007669"/>
    <property type="project" value="TreeGrafter"/>
</dbReference>
<protein>
    <submittedName>
        <fullName evidence="5">Charged multivesicular body protein 4b</fullName>
    </submittedName>
</protein>
<dbReference type="GO" id="GO:0009898">
    <property type="term" value="C:cytoplasmic side of plasma membrane"/>
    <property type="evidence" value="ECO:0007669"/>
    <property type="project" value="TreeGrafter"/>
</dbReference>
<name>A0A2R5GKS9_9STRA</name>
<comment type="subcellular location">
    <subcellularLocation>
        <location evidence="1">Endosome</location>
    </subcellularLocation>
</comment>
<evidence type="ECO:0000256" key="4">
    <source>
        <dbReference type="SAM" id="MobiDB-lite"/>
    </source>
</evidence>
<dbReference type="AlphaFoldDB" id="A0A2R5GKS9"/>
<gene>
    <name evidence="5" type="ORF">FCC1311_071402</name>
</gene>
<reference evidence="5 6" key="1">
    <citation type="submission" date="2017-12" db="EMBL/GenBank/DDBJ databases">
        <title>Sequencing, de novo assembly and annotation of complete genome of a new Thraustochytrid species, strain FCC1311.</title>
        <authorList>
            <person name="Sedici K."/>
            <person name="Godart F."/>
            <person name="Aiese Cigliano R."/>
            <person name="Sanseverino W."/>
            <person name="Barakat M."/>
            <person name="Ortet P."/>
            <person name="Marechal E."/>
            <person name="Cagnac O."/>
            <person name="Amato A."/>
        </authorList>
    </citation>
    <scope>NUCLEOTIDE SEQUENCE [LARGE SCALE GENOMIC DNA]</scope>
</reference>
<evidence type="ECO:0000313" key="5">
    <source>
        <dbReference type="EMBL" id="GBG30919.1"/>
    </source>
</evidence>
<dbReference type="Pfam" id="PF03357">
    <property type="entry name" value="Snf7"/>
    <property type="match status" value="1"/>
</dbReference>
<evidence type="ECO:0000256" key="2">
    <source>
        <dbReference type="ARBA" id="ARBA00006190"/>
    </source>
</evidence>